<dbReference type="EMBL" id="JAYMYS010000007">
    <property type="protein sequence ID" value="KAK7386820.1"/>
    <property type="molecule type" value="Genomic_DNA"/>
</dbReference>
<organism evidence="1 2">
    <name type="scientific">Psophocarpus tetragonolobus</name>
    <name type="common">Winged bean</name>
    <name type="synonym">Dolichos tetragonolobus</name>
    <dbReference type="NCBI Taxonomy" id="3891"/>
    <lineage>
        <taxon>Eukaryota</taxon>
        <taxon>Viridiplantae</taxon>
        <taxon>Streptophyta</taxon>
        <taxon>Embryophyta</taxon>
        <taxon>Tracheophyta</taxon>
        <taxon>Spermatophyta</taxon>
        <taxon>Magnoliopsida</taxon>
        <taxon>eudicotyledons</taxon>
        <taxon>Gunneridae</taxon>
        <taxon>Pentapetalae</taxon>
        <taxon>rosids</taxon>
        <taxon>fabids</taxon>
        <taxon>Fabales</taxon>
        <taxon>Fabaceae</taxon>
        <taxon>Papilionoideae</taxon>
        <taxon>50 kb inversion clade</taxon>
        <taxon>NPAAA clade</taxon>
        <taxon>indigoferoid/millettioid clade</taxon>
        <taxon>Phaseoleae</taxon>
        <taxon>Psophocarpus</taxon>
    </lineage>
</organism>
<keyword evidence="2" id="KW-1185">Reference proteome</keyword>
<comment type="caution">
    <text evidence="1">The sequence shown here is derived from an EMBL/GenBank/DDBJ whole genome shotgun (WGS) entry which is preliminary data.</text>
</comment>
<evidence type="ECO:0000313" key="2">
    <source>
        <dbReference type="Proteomes" id="UP001386955"/>
    </source>
</evidence>
<reference evidence="1 2" key="1">
    <citation type="submission" date="2024-01" db="EMBL/GenBank/DDBJ databases">
        <title>The genomes of 5 underutilized Papilionoideae crops provide insights into root nodulation and disease resistanc.</title>
        <authorList>
            <person name="Jiang F."/>
        </authorList>
    </citation>
    <scope>NUCLEOTIDE SEQUENCE [LARGE SCALE GENOMIC DNA]</scope>
    <source>
        <strain evidence="1">DUOXIRENSHENG_FW03</strain>
        <tissue evidence="1">Leaves</tissue>
    </source>
</reference>
<gene>
    <name evidence="1" type="ORF">VNO78_27157</name>
</gene>
<protein>
    <submittedName>
        <fullName evidence="1">Uncharacterized protein</fullName>
    </submittedName>
</protein>
<accession>A0AAN9XA50</accession>
<dbReference type="Proteomes" id="UP001386955">
    <property type="component" value="Unassembled WGS sequence"/>
</dbReference>
<proteinExistence type="predicted"/>
<name>A0AAN9XA50_PSOTE</name>
<evidence type="ECO:0000313" key="1">
    <source>
        <dbReference type="EMBL" id="KAK7386820.1"/>
    </source>
</evidence>
<dbReference type="AlphaFoldDB" id="A0AAN9XA50"/>
<sequence>MTSPVINFKFIYFYLLVPKNRDKNNVTVPLVSAEVYNDSTNSLTVLSNINANSFTVSTTNKNPAFYDSVSANGACHWLSTNLTYILCFEPIREAQHPNNSS</sequence>